<evidence type="ECO:0000313" key="2">
    <source>
        <dbReference type="Proteomes" id="UP000887159"/>
    </source>
</evidence>
<accession>A0A8X6WAJ2</accession>
<comment type="caution">
    <text evidence="1">The sequence shown here is derived from an EMBL/GenBank/DDBJ whole genome shotgun (WGS) entry which is preliminary data.</text>
</comment>
<keyword evidence="2" id="KW-1185">Reference proteome</keyword>
<organism evidence="1 2">
    <name type="scientific">Trichonephila clavipes</name>
    <name type="common">Golden silk orbweaver</name>
    <name type="synonym">Nephila clavipes</name>
    <dbReference type="NCBI Taxonomy" id="2585209"/>
    <lineage>
        <taxon>Eukaryota</taxon>
        <taxon>Metazoa</taxon>
        <taxon>Ecdysozoa</taxon>
        <taxon>Arthropoda</taxon>
        <taxon>Chelicerata</taxon>
        <taxon>Arachnida</taxon>
        <taxon>Araneae</taxon>
        <taxon>Araneomorphae</taxon>
        <taxon>Entelegynae</taxon>
        <taxon>Araneoidea</taxon>
        <taxon>Nephilidae</taxon>
        <taxon>Trichonephila</taxon>
    </lineage>
</organism>
<reference evidence="1" key="1">
    <citation type="submission" date="2020-08" db="EMBL/GenBank/DDBJ databases">
        <title>Multicomponent nature underlies the extraordinary mechanical properties of spider dragline silk.</title>
        <authorList>
            <person name="Kono N."/>
            <person name="Nakamura H."/>
            <person name="Mori M."/>
            <person name="Yoshida Y."/>
            <person name="Ohtoshi R."/>
            <person name="Malay A.D."/>
            <person name="Moran D.A.P."/>
            <person name="Tomita M."/>
            <person name="Numata K."/>
            <person name="Arakawa K."/>
        </authorList>
    </citation>
    <scope>NUCLEOTIDE SEQUENCE</scope>
</reference>
<dbReference type="Proteomes" id="UP000887159">
    <property type="component" value="Unassembled WGS sequence"/>
</dbReference>
<proteinExistence type="predicted"/>
<gene>
    <name evidence="1" type="ORF">TNCV_4989921</name>
</gene>
<evidence type="ECO:0000313" key="1">
    <source>
        <dbReference type="EMBL" id="GFY31433.1"/>
    </source>
</evidence>
<name>A0A8X6WAJ2_TRICX</name>
<dbReference type="EMBL" id="BMAU01021398">
    <property type="protein sequence ID" value="GFY31433.1"/>
    <property type="molecule type" value="Genomic_DNA"/>
</dbReference>
<dbReference type="AlphaFoldDB" id="A0A8X6WAJ2"/>
<sequence length="150" mass="17145">MRSRAYCAHPSKALRYMSRCPDQVVSLKRDTQCLSPRPQASLILGTHLSTHYIIAGQSVHLIQRIIVVWSFAASLETEEVVELAIQINLNADEDEVQEPLDSHNQELTIDELIEMHEQEQDIDKLESLDPVQLENLNDDGCEFDRKTQFS</sequence>
<protein>
    <submittedName>
        <fullName evidence="1">Uncharacterized protein</fullName>
    </submittedName>
</protein>